<dbReference type="PANTHER" id="PTHR33991">
    <property type="entry name" value="DNA REPAIR PROTEIN RECO"/>
    <property type="match status" value="1"/>
</dbReference>
<evidence type="ECO:0000256" key="7">
    <source>
        <dbReference type="ARBA" id="ARBA00033409"/>
    </source>
</evidence>
<evidence type="ECO:0000256" key="1">
    <source>
        <dbReference type="ARBA" id="ARBA00003065"/>
    </source>
</evidence>
<dbReference type="RefSeq" id="WP_311656359.1">
    <property type="nucleotide sequence ID" value="NZ_JAVRHY010000001.1"/>
</dbReference>
<dbReference type="InterPro" id="IPR037278">
    <property type="entry name" value="ARFGAP/RecO"/>
</dbReference>
<evidence type="ECO:0000256" key="5">
    <source>
        <dbReference type="ARBA" id="ARBA00023172"/>
    </source>
</evidence>
<sequence>MRVDLEPAFILHRRPYRDTSLLIDAFTRGYGRIGLVARGARSPRARGRGLLEPMQPLRLSWRGRGELHTLAGTEAGGRLAWKGDGLYAGFYACELVLRVLARDDAHVALFDRFAALLETLAGAVDPGPALRLFERDLLADLGYALPLTAESATGEAVSPAGSYLFNPRAGLRVDQGDKQSDDVAVGGAELLALDRGEVDDPAVAPALRRLLAAALAPHLGGRPLLTSRTLQSLRRFQSEES</sequence>
<dbReference type="Proteomes" id="UP001259982">
    <property type="component" value="Unassembled WGS sequence"/>
</dbReference>
<dbReference type="Gene3D" id="2.40.50.140">
    <property type="entry name" value="Nucleic acid-binding proteins"/>
    <property type="match status" value="1"/>
</dbReference>
<reference evidence="10 11" key="1">
    <citation type="submission" date="2023-09" db="EMBL/GenBank/DDBJ databases">
        <authorList>
            <person name="Rey-Velasco X."/>
        </authorList>
    </citation>
    <scope>NUCLEOTIDE SEQUENCE [LARGE SCALE GENOMIC DNA]</scope>
    <source>
        <strain evidence="10 11">P385</strain>
    </source>
</reference>
<protein>
    <recommendedName>
        <fullName evidence="3 8">DNA repair protein RecO</fullName>
    </recommendedName>
    <alternativeName>
        <fullName evidence="7 8">Recombination protein O</fullName>
    </alternativeName>
</protein>
<evidence type="ECO:0000256" key="8">
    <source>
        <dbReference type="HAMAP-Rule" id="MF_00201"/>
    </source>
</evidence>
<dbReference type="Pfam" id="PF11967">
    <property type="entry name" value="RecO_N"/>
    <property type="match status" value="1"/>
</dbReference>
<accession>A0ABU3B335</accession>
<evidence type="ECO:0000313" key="11">
    <source>
        <dbReference type="Proteomes" id="UP001259982"/>
    </source>
</evidence>
<organism evidence="10 11">
    <name type="scientific">Spectribacter acetivorans</name>
    <dbReference type="NCBI Taxonomy" id="3075603"/>
    <lineage>
        <taxon>Bacteria</taxon>
        <taxon>Pseudomonadati</taxon>
        <taxon>Pseudomonadota</taxon>
        <taxon>Gammaproteobacteria</taxon>
        <taxon>Salinisphaerales</taxon>
        <taxon>Salinisphaeraceae</taxon>
        <taxon>Spectribacter</taxon>
    </lineage>
</organism>
<comment type="function">
    <text evidence="1 8">Involved in DNA repair and RecF pathway recombination.</text>
</comment>
<comment type="similarity">
    <text evidence="2 8">Belongs to the RecO family.</text>
</comment>
<keyword evidence="11" id="KW-1185">Reference proteome</keyword>
<dbReference type="InterPro" id="IPR042242">
    <property type="entry name" value="RecO_C"/>
</dbReference>
<dbReference type="SUPFAM" id="SSF50249">
    <property type="entry name" value="Nucleic acid-binding proteins"/>
    <property type="match status" value="1"/>
</dbReference>
<dbReference type="EMBL" id="JAVRHY010000001">
    <property type="protein sequence ID" value="MDT0616867.1"/>
    <property type="molecule type" value="Genomic_DNA"/>
</dbReference>
<dbReference type="PANTHER" id="PTHR33991:SF1">
    <property type="entry name" value="DNA REPAIR PROTEIN RECO"/>
    <property type="match status" value="1"/>
</dbReference>
<evidence type="ECO:0000256" key="2">
    <source>
        <dbReference type="ARBA" id="ARBA00007452"/>
    </source>
</evidence>
<keyword evidence="4 8" id="KW-0227">DNA damage</keyword>
<dbReference type="Pfam" id="PF02565">
    <property type="entry name" value="RecO_C"/>
    <property type="match status" value="1"/>
</dbReference>
<dbReference type="InterPro" id="IPR022572">
    <property type="entry name" value="DNA_rep/recomb_RecO_N"/>
</dbReference>
<feature type="domain" description="DNA replication/recombination mediator RecO N-terminal" evidence="9">
    <location>
        <begin position="6"/>
        <end position="73"/>
    </location>
</feature>
<evidence type="ECO:0000256" key="3">
    <source>
        <dbReference type="ARBA" id="ARBA00021310"/>
    </source>
</evidence>
<name>A0ABU3B335_9GAMM</name>
<dbReference type="InterPro" id="IPR012340">
    <property type="entry name" value="NA-bd_OB-fold"/>
</dbReference>
<gene>
    <name evidence="8 10" type="primary">recO</name>
    <name evidence="10" type="ORF">RM531_00125</name>
</gene>
<dbReference type="SUPFAM" id="SSF57863">
    <property type="entry name" value="ArfGap/RecO-like zinc finger"/>
    <property type="match status" value="1"/>
</dbReference>
<dbReference type="NCBIfam" id="TIGR00613">
    <property type="entry name" value="reco"/>
    <property type="match status" value="1"/>
</dbReference>
<evidence type="ECO:0000259" key="9">
    <source>
        <dbReference type="Pfam" id="PF11967"/>
    </source>
</evidence>
<dbReference type="Gene3D" id="1.20.1440.120">
    <property type="entry name" value="Recombination protein O, C-terminal domain"/>
    <property type="match status" value="1"/>
</dbReference>
<dbReference type="InterPro" id="IPR003717">
    <property type="entry name" value="RecO"/>
</dbReference>
<evidence type="ECO:0000313" key="10">
    <source>
        <dbReference type="EMBL" id="MDT0616867.1"/>
    </source>
</evidence>
<comment type="caution">
    <text evidence="10">The sequence shown here is derived from an EMBL/GenBank/DDBJ whole genome shotgun (WGS) entry which is preliminary data.</text>
</comment>
<keyword evidence="6 8" id="KW-0234">DNA repair</keyword>
<dbReference type="HAMAP" id="MF_00201">
    <property type="entry name" value="RecO"/>
    <property type="match status" value="1"/>
</dbReference>
<proteinExistence type="inferred from homology"/>
<evidence type="ECO:0000256" key="4">
    <source>
        <dbReference type="ARBA" id="ARBA00022763"/>
    </source>
</evidence>
<keyword evidence="5 8" id="KW-0233">DNA recombination</keyword>
<evidence type="ECO:0000256" key="6">
    <source>
        <dbReference type="ARBA" id="ARBA00023204"/>
    </source>
</evidence>